<name>A0A2C9CU16_9RHOB</name>
<dbReference type="InterPro" id="IPR036249">
    <property type="entry name" value="Thioredoxin-like_sf"/>
</dbReference>
<keyword evidence="5" id="KW-1185">Reference proteome</keyword>
<evidence type="ECO:0000256" key="1">
    <source>
        <dbReference type="ARBA" id="ARBA00011738"/>
    </source>
</evidence>
<dbReference type="InterPro" id="IPR036282">
    <property type="entry name" value="Glutathione-S-Trfase_C_sf"/>
</dbReference>
<dbReference type="Pfam" id="PF14497">
    <property type="entry name" value="GST_C_3"/>
    <property type="match status" value="1"/>
</dbReference>
<dbReference type="Gene3D" id="1.20.1050.10">
    <property type="match status" value="1"/>
</dbReference>
<dbReference type="AlphaFoldDB" id="A0A2C9CU16"/>
<dbReference type="SFLD" id="SFLDG00358">
    <property type="entry name" value="Main_(cytGST)"/>
    <property type="match status" value="1"/>
</dbReference>
<dbReference type="PROSITE" id="PS50404">
    <property type="entry name" value="GST_NTER"/>
    <property type="match status" value="1"/>
</dbReference>
<dbReference type="OrthoDB" id="9794721at2"/>
<gene>
    <name evidence="4" type="ORF">SAMN06273572_105181</name>
</gene>
<dbReference type="SUPFAM" id="SSF47616">
    <property type="entry name" value="GST C-terminal domain-like"/>
    <property type="match status" value="1"/>
</dbReference>
<dbReference type="GO" id="GO:0004364">
    <property type="term" value="F:glutathione transferase activity"/>
    <property type="evidence" value="ECO:0007669"/>
    <property type="project" value="TreeGrafter"/>
</dbReference>
<dbReference type="InterPro" id="IPR040079">
    <property type="entry name" value="Glutathione_S-Trfase"/>
</dbReference>
<organism evidence="4 5">
    <name type="scientific">Pontivivens marinum</name>
    <dbReference type="NCBI Taxonomy" id="1690039"/>
    <lineage>
        <taxon>Bacteria</taxon>
        <taxon>Pseudomonadati</taxon>
        <taxon>Pseudomonadota</taxon>
        <taxon>Alphaproteobacteria</taxon>
        <taxon>Rhodobacterales</taxon>
        <taxon>Paracoccaceae</taxon>
        <taxon>Pontivivens</taxon>
    </lineage>
</organism>
<keyword evidence="4" id="KW-0808">Transferase</keyword>
<evidence type="ECO:0000259" key="2">
    <source>
        <dbReference type="PROSITE" id="PS50404"/>
    </source>
</evidence>
<dbReference type="InterPro" id="IPR004045">
    <property type="entry name" value="Glutathione_S-Trfase_N"/>
</dbReference>
<evidence type="ECO:0000259" key="3">
    <source>
        <dbReference type="PROSITE" id="PS50405"/>
    </source>
</evidence>
<dbReference type="EMBL" id="OCTN01000005">
    <property type="protein sequence ID" value="SOH94757.1"/>
    <property type="molecule type" value="Genomic_DNA"/>
</dbReference>
<evidence type="ECO:0000313" key="4">
    <source>
        <dbReference type="EMBL" id="SOH94757.1"/>
    </source>
</evidence>
<dbReference type="PROSITE" id="PS50405">
    <property type="entry name" value="GST_CTER"/>
    <property type="match status" value="1"/>
</dbReference>
<dbReference type="PANTHER" id="PTHR43969:SF9">
    <property type="entry name" value="GLUTATHIONE S TRANSFERASE D10, ISOFORM A-RELATED"/>
    <property type="match status" value="1"/>
</dbReference>
<dbReference type="Gene3D" id="3.40.30.10">
    <property type="entry name" value="Glutaredoxin"/>
    <property type="match status" value="1"/>
</dbReference>
<accession>A0A2C9CU16</accession>
<proteinExistence type="predicted"/>
<feature type="domain" description="GST N-terminal" evidence="2">
    <location>
        <begin position="1"/>
        <end position="78"/>
    </location>
</feature>
<dbReference type="SUPFAM" id="SSF52833">
    <property type="entry name" value="Thioredoxin-like"/>
    <property type="match status" value="1"/>
</dbReference>
<comment type="subunit">
    <text evidence="1">Homodimer.</text>
</comment>
<dbReference type="InterPro" id="IPR004046">
    <property type="entry name" value="GST_C"/>
</dbReference>
<dbReference type="CDD" id="cd00570">
    <property type="entry name" value="GST_N_family"/>
    <property type="match status" value="1"/>
</dbReference>
<dbReference type="GO" id="GO:0006749">
    <property type="term" value="P:glutathione metabolic process"/>
    <property type="evidence" value="ECO:0007669"/>
    <property type="project" value="TreeGrafter"/>
</dbReference>
<reference evidence="5" key="1">
    <citation type="submission" date="2017-09" db="EMBL/GenBank/DDBJ databases">
        <authorList>
            <person name="Varghese N."/>
            <person name="Submissions S."/>
        </authorList>
    </citation>
    <scope>NUCLEOTIDE SEQUENCE [LARGE SCALE GENOMIC DNA]</scope>
    <source>
        <strain evidence="5">C7</strain>
    </source>
</reference>
<dbReference type="PANTHER" id="PTHR43969">
    <property type="entry name" value="GLUTATHIONE S TRANSFERASE D10, ISOFORM A-RELATED"/>
    <property type="match status" value="1"/>
</dbReference>
<dbReference type="SFLD" id="SFLDS00019">
    <property type="entry name" value="Glutathione_Transferase_(cytos"/>
    <property type="match status" value="1"/>
</dbReference>
<dbReference type="InterPro" id="IPR010987">
    <property type="entry name" value="Glutathione-S-Trfase_C-like"/>
</dbReference>
<sequence length="221" mass="25619">MRRLHHLPLSPFSRKVRLVLAEKRIEVDLVEEKPWERRMEFLLLNPASQVPVLQIDGLTLSDSSAICEYLDETVPEPKLLPDTPAERAEARRLANWFDDKFHHEVTVNLLYERVTKKLKKSGYPESARIRQGVSNIKFHIDYLDWLTDQRRWLAGDQMTIADFAAAAHLSCLDYVDDVDWDRSANVKDWYARIKSRPAFRAILADAVPGMPPPPHYADLDF</sequence>
<dbReference type="Proteomes" id="UP000220034">
    <property type="component" value="Unassembled WGS sequence"/>
</dbReference>
<evidence type="ECO:0000313" key="5">
    <source>
        <dbReference type="Proteomes" id="UP000220034"/>
    </source>
</evidence>
<feature type="domain" description="GST C-terminal" evidence="3">
    <location>
        <begin position="83"/>
        <end position="214"/>
    </location>
</feature>
<protein>
    <submittedName>
        <fullName evidence="4">Glutathione S-transferase</fullName>
    </submittedName>
</protein>
<dbReference type="RefSeq" id="WP_097930641.1">
    <property type="nucleotide sequence ID" value="NZ_OCTN01000005.1"/>
</dbReference>
<dbReference type="CDD" id="cd00299">
    <property type="entry name" value="GST_C_family"/>
    <property type="match status" value="1"/>
</dbReference>
<dbReference type="Pfam" id="PF13417">
    <property type="entry name" value="GST_N_3"/>
    <property type="match status" value="1"/>
</dbReference>